<name>A0ABP6WVV0_9FLAO</name>
<sequence length="385" mass="44535">MKINTLIILVVFITLVSCNSKNSKKEGVVKDEASEVTLLQRWSEDRANKWYATQGWLVGANYAPASAINQLEMWQKETFDPDRIDLELQWAKDLGFNTMRVFLHDLVWKQDANAYLERIDTYLDIANGHGIKTMFVLLDDVWDPNPRMGLQKAPDPGVHNSGWVQSPGKEVLTDSLQWNRLKGYVKGVISHYKEDKRVIIWDLYNEPGNLNSNSYGELEPKNKEVHSLNLMKKVFTWAREVNPSQPLCVGVWTSINKPLNQMSAIDTYAYKNSDIINFHCYANAETTRSMVERLASSNRPLICTEYMARSVGSTFQDILPVFKRYNVASYNWGFVSGKSQTIYPWDSWDKAYNQEPELWFHDIYREDGSPYKTEEVQFIKELLSK</sequence>
<evidence type="ECO:0008006" key="3">
    <source>
        <dbReference type="Google" id="ProtNLM"/>
    </source>
</evidence>
<evidence type="ECO:0000313" key="1">
    <source>
        <dbReference type="EMBL" id="GAA3554831.1"/>
    </source>
</evidence>
<dbReference type="Gene3D" id="3.20.20.80">
    <property type="entry name" value="Glycosidases"/>
    <property type="match status" value="1"/>
</dbReference>
<dbReference type="PROSITE" id="PS51257">
    <property type="entry name" value="PROKAR_LIPOPROTEIN"/>
    <property type="match status" value="1"/>
</dbReference>
<dbReference type="Proteomes" id="UP001500954">
    <property type="component" value="Unassembled WGS sequence"/>
</dbReference>
<evidence type="ECO:0000313" key="2">
    <source>
        <dbReference type="Proteomes" id="UP001500954"/>
    </source>
</evidence>
<reference evidence="2" key="1">
    <citation type="journal article" date="2019" name="Int. J. Syst. Evol. Microbiol.">
        <title>The Global Catalogue of Microorganisms (GCM) 10K type strain sequencing project: providing services to taxonomists for standard genome sequencing and annotation.</title>
        <authorList>
            <consortium name="The Broad Institute Genomics Platform"/>
            <consortium name="The Broad Institute Genome Sequencing Center for Infectious Disease"/>
            <person name="Wu L."/>
            <person name="Ma J."/>
        </authorList>
    </citation>
    <scope>NUCLEOTIDE SEQUENCE [LARGE SCALE GENOMIC DNA]</scope>
    <source>
        <strain evidence="2">JCM 17111</strain>
    </source>
</reference>
<protein>
    <recommendedName>
        <fullName evidence="3">1,4-beta-xylanase</fullName>
    </recommendedName>
</protein>
<dbReference type="RefSeq" id="WP_345003939.1">
    <property type="nucleotide sequence ID" value="NZ_BAABCY010000012.1"/>
</dbReference>
<accession>A0ABP6WVV0</accession>
<dbReference type="EMBL" id="BAABCY010000012">
    <property type="protein sequence ID" value="GAA3554831.1"/>
    <property type="molecule type" value="Genomic_DNA"/>
</dbReference>
<proteinExistence type="predicted"/>
<gene>
    <name evidence="1" type="ORF">GCM10022395_02830</name>
</gene>
<dbReference type="InterPro" id="IPR017853">
    <property type="entry name" value="GH"/>
</dbReference>
<dbReference type="SUPFAM" id="SSF51445">
    <property type="entry name" value="(Trans)glycosidases"/>
    <property type="match status" value="1"/>
</dbReference>
<organism evidence="1 2">
    <name type="scientific">Snuella lapsa</name>
    <dbReference type="NCBI Taxonomy" id="870481"/>
    <lineage>
        <taxon>Bacteria</taxon>
        <taxon>Pseudomonadati</taxon>
        <taxon>Bacteroidota</taxon>
        <taxon>Flavobacteriia</taxon>
        <taxon>Flavobacteriales</taxon>
        <taxon>Flavobacteriaceae</taxon>
        <taxon>Snuella</taxon>
    </lineage>
</organism>
<comment type="caution">
    <text evidence="1">The sequence shown here is derived from an EMBL/GenBank/DDBJ whole genome shotgun (WGS) entry which is preliminary data.</text>
</comment>
<keyword evidence="2" id="KW-1185">Reference proteome</keyword>